<feature type="transmembrane region" description="Helical" evidence="14">
    <location>
        <begin position="382"/>
        <end position="403"/>
    </location>
</feature>
<comment type="subcellular location">
    <subcellularLocation>
        <location evidence="2">Endoplasmic reticulum membrane</location>
        <topology evidence="2">Single-pass membrane protein</topology>
    </subcellularLocation>
    <subcellularLocation>
        <location evidence="1">Membrane</location>
        <topology evidence="1">Multi-pass membrane protein</topology>
    </subcellularLocation>
</comment>
<dbReference type="Proteomes" id="UP000294911">
    <property type="component" value="Unassembled WGS sequence"/>
</dbReference>
<dbReference type="CDD" id="cd04188">
    <property type="entry name" value="DPG_synthase"/>
    <property type="match status" value="1"/>
</dbReference>
<evidence type="ECO:0000256" key="10">
    <source>
        <dbReference type="ARBA" id="ARBA00022968"/>
    </source>
</evidence>
<keyword evidence="7" id="KW-0808">Transferase</keyword>
<dbReference type="InterPro" id="IPR035518">
    <property type="entry name" value="DPG_synthase"/>
</dbReference>
<evidence type="ECO:0000256" key="7">
    <source>
        <dbReference type="ARBA" id="ARBA00022679"/>
    </source>
</evidence>
<dbReference type="AlphaFoldDB" id="A0A4R2QME1"/>
<evidence type="ECO:0000256" key="3">
    <source>
        <dbReference type="ARBA" id="ARBA00004922"/>
    </source>
</evidence>
<dbReference type="PANTHER" id="PTHR10859:SF91">
    <property type="entry name" value="DOLICHYL-PHOSPHATE BETA-GLUCOSYLTRANSFERASE"/>
    <property type="match status" value="1"/>
</dbReference>
<feature type="domain" description="GtrA/DPMS transmembrane" evidence="16">
    <location>
        <begin position="318"/>
        <end position="435"/>
    </location>
</feature>
<sequence length="448" mass="48151">MNGVPTAGAQLRHTSNPASAANVVSMTAIQPTEDISAPLGASPIDTDTASPVLDVVVPVYNEQEDLAPCVRRLHAHLTSQFHFPFRITLADNASTDGTLAIAKALAMEFDEVTVRHLERKGRGHALRSVWSTSDAQVMAYMDVDLSTDLAALLPLVAPLLSGHSDLAIGSRLSRGARVVRGAKREVISRCYNLLLRSTLAARFSDAQCGFKAIRADVAAKLLPHISDPEWFFDTELLVVAQRCGLRIHEVPVDWVDDPDSRVDIVATAIADLKGIARLARAFTTGQVPVRSLRAQLGRAPIGVQAPGVPTSLPRQLVRFAAIGVCSTLAYVLLFLLLRQGLGAQAANFTALAGTAIANTAANRRLTFGVRGWRHAGRHQFEGLLIFGLGLVLTSGALTVLHALADPDRVWEVAVLVLANLVATILRFVLLRGWVFNPRRLPDSAGKAR</sequence>
<comment type="similarity">
    <text evidence="4">Belongs to the glycosyltransferase 2 family.</text>
</comment>
<keyword evidence="10" id="KW-0735">Signal-anchor</keyword>
<keyword evidence="11 14" id="KW-1133">Transmembrane helix</keyword>
<keyword evidence="6" id="KW-0328">Glycosyltransferase</keyword>
<feature type="transmembrane region" description="Helical" evidence="14">
    <location>
        <begin position="316"/>
        <end position="337"/>
    </location>
</feature>
<evidence type="ECO:0000256" key="1">
    <source>
        <dbReference type="ARBA" id="ARBA00004141"/>
    </source>
</evidence>
<protein>
    <recommendedName>
        <fullName evidence="5">dolichyl-phosphate beta-glucosyltransferase</fullName>
        <ecNumber evidence="5">2.4.1.117</ecNumber>
    </recommendedName>
</protein>
<keyword evidence="12 14" id="KW-0472">Membrane</keyword>
<dbReference type="InterPro" id="IPR029044">
    <property type="entry name" value="Nucleotide-diphossugar_trans"/>
</dbReference>
<proteinExistence type="inferred from homology"/>
<evidence type="ECO:0000256" key="8">
    <source>
        <dbReference type="ARBA" id="ARBA00022692"/>
    </source>
</evidence>
<dbReference type="EC" id="2.4.1.117" evidence="5"/>
<dbReference type="PANTHER" id="PTHR10859">
    <property type="entry name" value="GLYCOSYL TRANSFERASE"/>
    <property type="match status" value="1"/>
</dbReference>
<evidence type="ECO:0000256" key="11">
    <source>
        <dbReference type="ARBA" id="ARBA00022989"/>
    </source>
</evidence>
<feature type="transmembrane region" description="Helical" evidence="14">
    <location>
        <begin position="409"/>
        <end position="429"/>
    </location>
</feature>
<evidence type="ECO:0000256" key="9">
    <source>
        <dbReference type="ARBA" id="ARBA00022824"/>
    </source>
</evidence>
<dbReference type="SUPFAM" id="SSF53448">
    <property type="entry name" value="Nucleotide-diphospho-sugar transferases"/>
    <property type="match status" value="1"/>
</dbReference>
<evidence type="ECO:0000259" key="16">
    <source>
        <dbReference type="Pfam" id="PF04138"/>
    </source>
</evidence>
<dbReference type="Pfam" id="PF00535">
    <property type="entry name" value="Glycos_transf_2"/>
    <property type="match status" value="1"/>
</dbReference>
<evidence type="ECO:0000313" key="18">
    <source>
        <dbReference type="Proteomes" id="UP000294911"/>
    </source>
</evidence>
<name>A0A4R2QME1_9PSEU</name>
<dbReference type="GO" id="GO:0000271">
    <property type="term" value="P:polysaccharide biosynthetic process"/>
    <property type="evidence" value="ECO:0007669"/>
    <property type="project" value="InterPro"/>
</dbReference>
<dbReference type="InterPro" id="IPR001173">
    <property type="entry name" value="Glyco_trans_2-like"/>
</dbReference>
<dbReference type="Gene3D" id="3.90.550.10">
    <property type="entry name" value="Spore Coat Polysaccharide Biosynthesis Protein SpsA, Chain A"/>
    <property type="match status" value="1"/>
</dbReference>
<evidence type="ECO:0000256" key="2">
    <source>
        <dbReference type="ARBA" id="ARBA00004389"/>
    </source>
</evidence>
<dbReference type="GO" id="GO:0016020">
    <property type="term" value="C:membrane"/>
    <property type="evidence" value="ECO:0007669"/>
    <property type="project" value="UniProtKB-SubCell"/>
</dbReference>
<feature type="domain" description="Glycosyltransferase 2-like" evidence="15">
    <location>
        <begin position="55"/>
        <end position="221"/>
    </location>
</feature>
<comment type="caution">
    <text evidence="17">The sequence shown here is derived from an EMBL/GenBank/DDBJ whole genome shotgun (WGS) entry which is preliminary data.</text>
</comment>
<keyword evidence="18" id="KW-1185">Reference proteome</keyword>
<accession>A0A4R2QME1</accession>
<reference evidence="17 18" key="1">
    <citation type="submission" date="2019-03" db="EMBL/GenBank/DDBJ databases">
        <title>Genomic Encyclopedia of Type Strains, Phase IV (KMG-IV): sequencing the most valuable type-strain genomes for metagenomic binning, comparative biology and taxonomic classification.</title>
        <authorList>
            <person name="Goeker M."/>
        </authorList>
    </citation>
    <scope>NUCLEOTIDE SEQUENCE [LARGE SCALE GENOMIC DNA]</scope>
    <source>
        <strain evidence="17 18">DSM 45765</strain>
    </source>
</reference>
<dbReference type="FunFam" id="3.90.550.10:FF:000131">
    <property type="entry name" value="Glycosyl transferase"/>
    <property type="match status" value="1"/>
</dbReference>
<keyword evidence="8 14" id="KW-0812">Transmembrane</keyword>
<evidence type="ECO:0000256" key="4">
    <source>
        <dbReference type="ARBA" id="ARBA00006739"/>
    </source>
</evidence>
<evidence type="ECO:0000256" key="5">
    <source>
        <dbReference type="ARBA" id="ARBA00012583"/>
    </source>
</evidence>
<evidence type="ECO:0000256" key="13">
    <source>
        <dbReference type="ARBA" id="ARBA00045097"/>
    </source>
</evidence>
<gene>
    <name evidence="17" type="ORF">EV191_108136</name>
</gene>
<organism evidence="17 18">
    <name type="scientific">Tamaricihabitans halophyticus</name>
    <dbReference type="NCBI Taxonomy" id="1262583"/>
    <lineage>
        <taxon>Bacteria</taxon>
        <taxon>Bacillati</taxon>
        <taxon>Actinomycetota</taxon>
        <taxon>Actinomycetes</taxon>
        <taxon>Pseudonocardiales</taxon>
        <taxon>Pseudonocardiaceae</taxon>
        <taxon>Tamaricihabitans</taxon>
    </lineage>
</organism>
<comment type="pathway">
    <text evidence="3">Protein modification; protein glycosylation.</text>
</comment>
<dbReference type="InterPro" id="IPR007267">
    <property type="entry name" value="GtrA_DPMS_TM"/>
</dbReference>
<comment type="catalytic activity">
    <reaction evidence="13">
        <text>a di-trans,poly-cis-dolichyl phosphate + UDP-alpha-D-glucose = a di-trans,poly-cis-dolichyl beta-D-glucosyl phosphate + UDP</text>
        <dbReference type="Rhea" id="RHEA:15401"/>
        <dbReference type="Rhea" id="RHEA-COMP:19498"/>
        <dbReference type="Rhea" id="RHEA-COMP:19502"/>
        <dbReference type="ChEBI" id="CHEBI:57525"/>
        <dbReference type="ChEBI" id="CHEBI:57683"/>
        <dbReference type="ChEBI" id="CHEBI:58223"/>
        <dbReference type="ChEBI" id="CHEBI:58885"/>
        <dbReference type="EC" id="2.4.1.117"/>
    </reaction>
    <physiologicalReaction direction="left-to-right" evidence="13">
        <dbReference type="Rhea" id="RHEA:15402"/>
    </physiologicalReaction>
</comment>
<dbReference type="EMBL" id="SLXQ01000008">
    <property type="protein sequence ID" value="TCP50049.1"/>
    <property type="molecule type" value="Genomic_DNA"/>
</dbReference>
<dbReference type="GO" id="GO:0006487">
    <property type="term" value="P:protein N-linked glycosylation"/>
    <property type="evidence" value="ECO:0007669"/>
    <property type="project" value="TreeGrafter"/>
</dbReference>
<evidence type="ECO:0000256" key="12">
    <source>
        <dbReference type="ARBA" id="ARBA00023136"/>
    </source>
</evidence>
<evidence type="ECO:0000313" key="17">
    <source>
        <dbReference type="EMBL" id="TCP50049.1"/>
    </source>
</evidence>
<dbReference type="Pfam" id="PF04138">
    <property type="entry name" value="GtrA_DPMS_TM"/>
    <property type="match status" value="1"/>
</dbReference>
<dbReference type="GO" id="GO:0004581">
    <property type="term" value="F:dolichyl-phosphate beta-glucosyltransferase activity"/>
    <property type="evidence" value="ECO:0007669"/>
    <property type="project" value="UniProtKB-EC"/>
</dbReference>
<evidence type="ECO:0000256" key="14">
    <source>
        <dbReference type="SAM" id="Phobius"/>
    </source>
</evidence>
<evidence type="ECO:0000256" key="6">
    <source>
        <dbReference type="ARBA" id="ARBA00022676"/>
    </source>
</evidence>
<keyword evidence="9" id="KW-0256">Endoplasmic reticulum</keyword>
<evidence type="ECO:0000259" key="15">
    <source>
        <dbReference type="Pfam" id="PF00535"/>
    </source>
</evidence>